<keyword evidence="2" id="KW-0614">Plasmid</keyword>
<feature type="transmembrane region" description="Helical" evidence="1">
    <location>
        <begin position="38"/>
        <end position="56"/>
    </location>
</feature>
<gene>
    <name evidence="2" type="ORF">QBL07_19545</name>
</gene>
<reference evidence="2" key="1">
    <citation type="submission" date="2023-04" db="EMBL/GenBank/DDBJ databases">
        <title>Characterization and analysis of the complete genome of Gordonia rubripertincta 112, the degrader of aromatic and aliphatic compounds.</title>
        <authorList>
            <person name="Frantsuzova E."/>
            <person name="Bogun A."/>
            <person name="Delegan Y."/>
        </authorList>
    </citation>
    <scope>NUCLEOTIDE SEQUENCE</scope>
    <source>
        <strain evidence="2">112</strain>
        <plasmid evidence="2">p1517_part_1</plasmid>
    </source>
</reference>
<name>A0AAW6RF05_GORRU</name>
<feature type="transmembrane region" description="Helical" evidence="1">
    <location>
        <begin position="12"/>
        <end position="32"/>
    </location>
</feature>
<comment type="caution">
    <text evidence="2">The sequence shown here is derived from an EMBL/GenBank/DDBJ whole genome shotgun (WGS) entry which is preliminary data.</text>
</comment>
<evidence type="ECO:0000313" key="2">
    <source>
        <dbReference type="EMBL" id="MDG6783016.1"/>
    </source>
</evidence>
<dbReference type="AlphaFoldDB" id="A0AAW6RF05"/>
<organism evidence="2">
    <name type="scientific">Gordonia rubripertincta</name>
    <name type="common">Rhodococcus corallinus</name>
    <dbReference type="NCBI Taxonomy" id="36822"/>
    <lineage>
        <taxon>Bacteria</taxon>
        <taxon>Bacillati</taxon>
        <taxon>Actinomycetota</taxon>
        <taxon>Actinomycetes</taxon>
        <taxon>Mycobacteriales</taxon>
        <taxon>Gordoniaceae</taxon>
        <taxon>Gordonia</taxon>
    </lineage>
</organism>
<keyword evidence="1" id="KW-1133">Transmembrane helix</keyword>
<keyword evidence="1" id="KW-0472">Membrane</keyword>
<protein>
    <submittedName>
        <fullName evidence="2">Uncharacterized protein</fullName>
    </submittedName>
</protein>
<dbReference type="EMBL" id="JARUXG010000015">
    <property type="protein sequence ID" value="MDG6783016.1"/>
    <property type="molecule type" value="Genomic_DNA"/>
</dbReference>
<sequence>MTNSIRRARRGLILREVACAVALVALVAALLVVQARGWPWPVDVVFLIVMVALMWWMARHVKRLDPGCFPTVVGGPALAAGVVRDRGETANGGGGRP</sequence>
<geneLocation type="plasmid" evidence="2">
    <name>p1517_part_1</name>
</geneLocation>
<proteinExistence type="predicted"/>
<keyword evidence="1" id="KW-0812">Transmembrane</keyword>
<accession>A0AAW6RF05</accession>
<evidence type="ECO:0000256" key="1">
    <source>
        <dbReference type="SAM" id="Phobius"/>
    </source>
</evidence>